<dbReference type="RefSeq" id="WP_121154562.1">
    <property type="nucleotide sequence ID" value="NZ_CP032829.1"/>
</dbReference>
<feature type="chain" id="PRO_5019812784" evidence="2">
    <location>
        <begin position="25"/>
        <end position="177"/>
    </location>
</feature>
<proteinExistence type="predicted"/>
<keyword evidence="1" id="KW-0812">Transmembrane</keyword>
<evidence type="ECO:0000313" key="4">
    <source>
        <dbReference type="EMBL" id="AYJ87349.1"/>
    </source>
</evidence>
<dbReference type="InterPro" id="IPR013424">
    <property type="entry name" value="Ice-binding_C"/>
</dbReference>
<dbReference type="Proteomes" id="UP000276254">
    <property type="component" value="Chromosome"/>
</dbReference>
<keyword evidence="2" id="KW-0732">Signal</keyword>
<feature type="transmembrane region" description="Helical" evidence="1">
    <location>
        <begin position="149"/>
        <end position="167"/>
    </location>
</feature>
<dbReference type="Pfam" id="PF07589">
    <property type="entry name" value="PEP-CTERM"/>
    <property type="match status" value="1"/>
</dbReference>
<evidence type="ECO:0000256" key="2">
    <source>
        <dbReference type="SAM" id="SignalP"/>
    </source>
</evidence>
<evidence type="ECO:0000259" key="3">
    <source>
        <dbReference type="Pfam" id="PF07589"/>
    </source>
</evidence>
<dbReference type="AlphaFoldDB" id="A0A494TCY0"/>
<keyword evidence="1" id="KW-0472">Membrane</keyword>
<protein>
    <submittedName>
        <fullName evidence="4">PEP-CTERM sorting domain-containing protein</fullName>
    </submittedName>
</protein>
<organism evidence="4 5">
    <name type="scientific">Sphingomonas paeninsulae</name>
    <dbReference type="NCBI Taxonomy" id="2319844"/>
    <lineage>
        <taxon>Bacteria</taxon>
        <taxon>Pseudomonadati</taxon>
        <taxon>Pseudomonadota</taxon>
        <taxon>Alphaproteobacteria</taxon>
        <taxon>Sphingomonadales</taxon>
        <taxon>Sphingomonadaceae</taxon>
        <taxon>Sphingomonas</taxon>
    </lineage>
</organism>
<evidence type="ECO:0000256" key="1">
    <source>
        <dbReference type="SAM" id="Phobius"/>
    </source>
</evidence>
<dbReference type="EMBL" id="CP032829">
    <property type="protein sequence ID" value="AYJ87349.1"/>
    <property type="molecule type" value="Genomic_DNA"/>
</dbReference>
<name>A0A494TCY0_SPHPE</name>
<feature type="signal peptide" evidence="2">
    <location>
        <begin position="1"/>
        <end position="24"/>
    </location>
</feature>
<accession>A0A494TCY0</accession>
<sequence>MKMRNIALAGVAMAATAAALPAAAVPLSFTLTGSRDASFVLDSNPTPTSFSSVILGGNDFGDQISFANVAGTFGGTPGVASISFGTGIVATLNVNSATLGFTQLVGPNLFSGTPENPVFSTGTFNLSGLVSGNSVLTISSLVSAAPEPGIWAMMILGFGMAGAGLRYRRRTTSVSYA</sequence>
<dbReference type="KEGG" id="spha:D3Y57_17205"/>
<keyword evidence="1" id="KW-1133">Transmembrane helix</keyword>
<dbReference type="NCBIfam" id="NF035944">
    <property type="entry name" value="PEPxxWA-CTERM"/>
    <property type="match status" value="1"/>
</dbReference>
<dbReference type="OrthoDB" id="7571274at2"/>
<reference evidence="4 5" key="1">
    <citation type="submission" date="2018-09" db="EMBL/GenBank/DDBJ databases">
        <title>Sphingomonas peninsula sp. nov., isolated from fildes peninsula, Antarctic soil.</title>
        <authorList>
            <person name="Yingchao G."/>
        </authorList>
    </citation>
    <scope>NUCLEOTIDE SEQUENCE [LARGE SCALE GENOMIC DNA]</scope>
    <source>
        <strain evidence="4 5">YZ-8</strain>
    </source>
</reference>
<gene>
    <name evidence="4" type="ORF">D3Y57_17205</name>
</gene>
<evidence type="ECO:0000313" key="5">
    <source>
        <dbReference type="Proteomes" id="UP000276254"/>
    </source>
</evidence>
<keyword evidence="5" id="KW-1185">Reference proteome</keyword>
<feature type="domain" description="Ice-binding protein C-terminal" evidence="3">
    <location>
        <begin position="144"/>
        <end position="169"/>
    </location>
</feature>